<dbReference type="PANTHER" id="PTHR30352">
    <property type="entry name" value="PYRUVATE FORMATE-LYASE-ACTIVATING ENZYME"/>
    <property type="match status" value="1"/>
</dbReference>
<keyword evidence="4" id="KW-0479">Metal-binding</keyword>
<dbReference type="SUPFAM" id="SSF102114">
    <property type="entry name" value="Radical SAM enzymes"/>
    <property type="match status" value="1"/>
</dbReference>
<evidence type="ECO:0000256" key="1">
    <source>
        <dbReference type="ARBA" id="ARBA00001966"/>
    </source>
</evidence>
<evidence type="ECO:0000256" key="6">
    <source>
        <dbReference type="ARBA" id="ARBA00023014"/>
    </source>
</evidence>
<accession>A0A450X5Q3</accession>
<dbReference type="Pfam" id="PF13353">
    <property type="entry name" value="Fer4_12"/>
    <property type="match status" value="1"/>
</dbReference>
<evidence type="ECO:0000313" key="7">
    <source>
        <dbReference type="EMBL" id="VFK24598.1"/>
    </source>
</evidence>
<evidence type="ECO:0000256" key="5">
    <source>
        <dbReference type="ARBA" id="ARBA00023004"/>
    </source>
</evidence>
<dbReference type="GO" id="GO:0051539">
    <property type="term" value="F:4 iron, 4 sulfur cluster binding"/>
    <property type="evidence" value="ECO:0007669"/>
    <property type="project" value="UniProtKB-KW"/>
</dbReference>
<dbReference type="InterPro" id="IPR058240">
    <property type="entry name" value="rSAM_sf"/>
</dbReference>
<keyword evidence="6" id="KW-0411">Iron-sulfur</keyword>
<dbReference type="InterPro" id="IPR012837">
    <property type="entry name" value="NrdG"/>
</dbReference>
<dbReference type="EMBL" id="CAADFQ010000002">
    <property type="protein sequence ID" value="VFK27100.1"/>
    <property type="molecule type" value="Genomic_DNA"/>
</dbReference>
<dbReference type="SFLD" id="SFLDG01063">
    <property type="entry name" value="activating_enzymes__group_1"/>
    <property type="match status" value="1"/>
</dbReference>
<organism evidence="7">
    <name type="scientific">Candidatus Kentrum sp. MB</name>
    <dbReference type="NCBI Taxonomy" id="2138164"/>
    <lineage>
        <taxon>Bacteria</taxon>
        <taxon>Pseudomonadati</taxon>
        <taxon>Pseudomonadota</taxon>
        <taxon>Gammaproteobacteria</taxon>
        <taxon>Candidatus Kentrum</taxon>
    </lineage>
</organism>
<dbReference type="SFLD" id="SFLDF00299">
    <property type="entry name" value="anaerobic_ribonucleoside-triph"/>
    <property type="match status" value="1"/>
</dbReference>
<dbReference type="SFLD" id="SFLDS00029">
    <property type="entry name" value="Radical_SAM"/>
    <property type="match status" value="1"/>
</dbReference>
<dbReference type="InterPro" id="IPR007197">
    <property type="entry name" value="rSAM"/>
</dbReference>
<dbReference type="SFLD" id="SFLDG01066">
    <property type="entry name" value="organic_radical-activating_enz"/>
    <property type="match status" value="1"/>
</dbReference>
<name>A0A450X5Q3_9GAMM</name>
<sequence length="212" mass="24096">MCRILHVARWSKRCTVLGPGIRAVIWVQGCPFRCQGCVAPETLPFAGGEHLEVERLANDILALDYINGVTFSGGEPMSQPAALSVLVDCIRRERDLSFMSYTGFTLKHLINGGTVAQKRLLSLLDILVDGPYVRKRHTDLKWRGSDNQRVIFLSDRHQDCKNTMNSRGTNIEFEIDHNTLHWMGIPPVGFREKFEERMQSWGLDLTHSEEKS</sequence>
<dbReference type="Gene3D" id="3.20.20.70">
    <property type="entry name" value="Aldolase class I"/>
    <property type="match status" value="1"/>
</dbReference>
<dbReference type="AlphaFoldDB" id="A0A450X5Q3"/>
<keyword evidence="5" id="KW-0408">Iron</keyword>
<dbReference type="EMBL" id="CAADFO010000009">
    <property type="protein sequence ID" value="VFK24598.1"/>
    <property type="molecule type" value="Genomic_DNA"/>
</dbReference>
<proteinExistence type="predicted"/>
<dbReference type="GO" id="GO:0004748">
    <property type="term" value="F:ribonucleoside-diphosphate reductase activity, thioredoxin disulfide as acceptor"/>
    <property type="evidence" value="ECO:0007669"/>
    <property type="project" value="TreeGrafter"/>
</dbReference>
<dbReference type="PANTHER" id="PTHR30352:SF2">
    <property type="entry name" value="ANAEROBIC RIBONUCLEOSIDE-TRIPHOSPHATE REDUCTASE-ACTIVATING PROTEIN"/>
    <property type="match status" value="1"/>
</dbReference>
<dbReference type="GO" id="GO:0043365">
    <property type="term" value="F:[formate-C-acetyltransferase]-activating enzyme activity"/>
    <property type="evidence" value="ECO:0007669"/>
    <property type="project" value="InterPro"/>
</dbReference>
<evidence type="ECO:0000313" key="9">
    <source>
        <dbReference type="EMBL" id="VFK74908.1"/>
    </source>
</evidence>
<evidence type="ECO:0000256" key="2">
    <source>
        <dbReference type="ARBA" id="ARBA00022485"/>
    </source>
</evidence>
<evidence type="ECO:0000313" key="8">
    <source>
        <dbReference type="EMBL" id="VFK27100.1"/>
    </source>
</evidence>
<evidence type="ECO:0000256" key="3">
    <source>
        <dbReference type="ARBA" id="ARBA00022691"/>
    </source>
</evidence>
<dbReference type="GO" id="GO:0046872">
    <property type="term" value="F:metal ion binding"/>
    <property type="evidence" value="ECO:0007669"/>
    <property type="project" value="UniProtKB-KW"/>
</dbReference>
<comment type="cofactor">
    <cofactor evidence="1">
        <name>[4Fe-4S] cluster</name>
        <dbReference type="ChEBI" id="CHEBI:49883"/>
    </cofactor>
</comment>
<gene>
    <name evidence="7" type="ORF">BECKMB1821G_GA0114241_100916</name>
    <name evidence="9" type="ORF">BECKMB1821H_GA0114242_101217</name>
    <name evidence="8" type="ORF">BECKMB1821I_GA0114274_100236</name>
</gene>
<dbReference type="CDD" id="cd01335">
    <property type="entry name" value="Radical_SAM"/>
    <property type="match status" value="1"/>
</dbReference>
<keyword evidence="2" id="KW-0004">4Fe-4S</keyword>
<dbReference type="InterPro" id="IPR034457">
    <property type="entry name" value="Organic_radical-activating"/>
</dbReference>
<dbReference type="InterPro" id="IPR013785">
    <property type="entry name" value="Aldolase_TIM"/>
</dbReference>
<protein>
    <submittedName>
        <fullName evidence="7">Anaerobic ribonucleoside-triphosphate reductase activating protein</fullName>
    </submittedName>
</protein>
<evidence type="ECO:0000256" key="4">
    <source>
        <dbReference type="ARBA" id="ARBA00022723"/>
    </source>
</evidence>
<dbReference type="EMBL" id="CAADGH010000012">
    <property type="protein sequence ID" value="VFK74908.1"/>
    <property type="molecule type" value="Genomic_DNA"/>
</dbReference>
<reference evidence="7" key="1">
    <citation type="submission" date="2019-02" db="EMBL/GenBank/DDBJ databases">
        <authorList>
            <person name="Gruber-Vodicka R. H."/>
            <person name="Seah K. B. B."/>
        </authorList>
    </citation>
    <scope>NUCLEOTIDE SEQUENCE</scope>
    <source>
        <strain evidence="7">BECK_BZ197</strain>
        <strain evidence="9">BECK_BZ198</strain>
        <strain evidence="8">BECK_BZ199</strain>
    </source>
</reference>
<keyword evidence="3" id="KW-0949">S-adenosyl-L-methionine</keyword>